<protein>
    <submittedName>
        <fullName evidence="2">Uncharacterized protein LOC103523782</fullName>
    </submittedName>
</protein>
<dbReference type="RefSeq" id="XP_008487020.1">
    <property type="nucleotide sequence ID" value="XM_008488798.3"/>
</dbReference>
<reference evidence="2" key="1">
    <citation type="submission" date="2025-08" db="UniProtKB">
        <authorList>
            <consortium name="RefSeq"/>
        </authorList>
    </citation>
    <scope>IDENTIFICATION</scope>
</reference>
<dbReference type="OrthoDB" id="6630773at2759"/>
<keyword evidence="1" id="KW-1185">Reference proteome</keyword>
<sequence length="350" mass="39545">MPQTGVKAEAGTGQGHVPLPASMSLKLKGQTGAQQYEAWKIFKFQFENYLLATKQDELPEERKCAILLHLLGVEVVQIYQSFNVTGNRTLEGVMQLFERYFSPQKNISLERNVFLSRRQRPGETLEAFFTDLKLLSSTCELSTLRDSLVKDIFILGLSEDNTYIRERLLEEGDKKTLNEIFDLARTIEMSKDKTKMDKMVFGVNKQQRKKPTSEKSKSQCNRCGYRVELPHVNCPAVKASCYKCTGKGHFSTMCRRKLVKKVSKKEVDQEEAAEGQEFFIGSVHANQSSWTAMAEVNKKLINVCLDTGAEANLLSHEEFRSIGLSDKIIKPTNCRLSSYGGTCIPTKVSQ</sequence>
<name>A0A1S3DS68_DIACI</name>
<dbReference type="OMA" id="KDFMIFM"/>
<proteinExistence type="predicted"/>
<dbReference type="PaxDb" id="121845-A0A1S3DS68"/>
<dbReference type="Proteomes" id="UP000079169">
    <property type="component" value="Unplaced"/>
</dbReference>
<dbReference type="AlphaFoldDB" id="A0A1S3DS68"/>
<gene>
    <name evidence="2" type="primary">LOC103523782</name>
</gene>
<organism evidence="1 2">
    <name type="scientific">Diaphorina citri</name>
    <name type="common">Asian citrus psyllid</name>
    <dbReference type="NCBI Taxonomy" id="121845"/>
    <lineage>
        <taxon>Eukaryota</taxon>
        <taxon>Metazoa</taxon>
        <taxon>Ecdysozoa</taxon>
        <taxon>Arthropoda</taxon>
        <taxon>Hexapoda</taxon>
        <taxon>Insecta</taxon>
        <taxon>Pterygota</taxon>
        <taxon>Neoptera</taxon>
        <taxon>Paraneoptera</taxon>
        <taxon>Hemiptera</taxon>
        <taxon>Sternorrhyncha</taxon>
        <taxon>Psylloidea</taxon>
        <taxon>Psyllidae</taxon>
        <taxon>Diaphorininae</taxon>
        <taxon>Diaphorina</taxon>
    </lineage>
</organism>
<evidence type="ECO:0000313" key="1">
    <source>
        <dbReference type="Proteomes" id="UP000079169"/>
    </source>
</evidence>
<dbReference type="GeneID" id="103523782"/>
<dbReference type="PANTHER" id="PTHR33198">
    <property type="entry name" value="ANK_REP_REGION DOMAIN-CONTAINING PROTEIN-RELATED"/>
    <property type="match status" value="1"/>
</dbReference>
<dbReference type="KEGG" id="dci:103523782"/>
<dbReference type="PANTHER" id="PTHR33198:SF20">
    <property type="entry name" value="RETROTRANSPOSON GAG DOMAIN-CONTAINING PROTEIN"/>
    <property type="match status" value="1"/>
</dbReference>
<evidence type="ECO:0000313" key="2">
    <source>
        <dbReference type="RefSeq" id="XP_008487020.1"/>
    </source>
</evidence>
<dbReference type="STRING" id="121845.A0A1S3DS68"/>
<accession>A0A1S3DS68</accession>